<dbReference type="HOGENOM" id="CLU_052672_0_0_1"/>
<reference evidence="1" key="1">
    <citation type="submission" date="2025-08" db="UniProtKB">
        <authorList>
            <consortium name="Ensembl"/>
        </authorList>
    </citation>
    <scope>IDENTIFICATION</scope>
</reference>
<dbReference type="Ensembl" id="ENSPMAT00000004603.1">
    <property type="protein sequence ID" value="ENSPMAP00000004584.1"/>
    <property type="gene ID" value="ENSPMAG00000004187.1"/>
</dbReference>
<reference evidence="1" key="2">
    <citation type="submission" date="2025-09" db="UniProtKB">
        <authorList>
            <consortium name="Ensembl"/>
        </authorList>
    </citation>
    <scope>IDENTIFICATION</scope>
</reference>
<name>S4RHA2_PETMA</name>
<protein>
    <submittedName>
        <fullName evidence="1">Uncharacterized protein</fullName>
    </submittedName>
</protein>
<accession>S4RHA2</accession>
<sequence length="293" mass="33073">QPRVERVVEVSIPDVGTIVVQAEEHGYNDEVMLTPAMQGVLMAVARARLVREAQGPEATLIEAFRVEYARLRTLAQESYPDASSPRLEHVVIYLFQNEAPNRVVERALLEQFADRNLSYDEQLIKIMKVAQAKLQEISPEDMDPAEYQKWHQEYELFRQVCVYLVMGIEKYQEGRYTEALPCLMHAHAVNEELLARGQRRGVRRDVLARYRRVCVRRVNEACALTFGTGDVAQATRSLAVMTELVLPAMALLAPLGSSCEGGDAGDEAAVARESDLCAVELMRDRWCSYLGRD</sequence>
<dbReference type="STRING" id="7757.ENSPMAP00000004584"/>
<evidence type="ECO:0000313" key="1">
    <source>
        <dbReference type="Ensembl" id="ENSPMAP00000004584.1"/>
    </source>
</evidence>
<dbReference type="GeneTree" id="ENSGT00940000157670"/>
<proteinExistence type="predicted"/>
<organism evidence="1">
    <name type="scientific">Petromyzon marinus</name>
    <name type="common">Sea lamprey</name>
    <dbReference type="NCBI Taxonomy" id="7757"/>
    <lineage>
        <taxon>Eukaryota</taxon>
        <taxon>Metazoa</taxon>
        <taxon>Chordata</taxon>
        <taxon>Craniata</taxon>
        <taxon>Vertebrata</taxon>
        <taxon>Cyclostomata</taxon>
        <taxon>Hyperoartia</taxon>
        <taxon>Petromyzontiformes</taxon>
        <taxon>Petromyzontidae</taxon>
        <taxon>Petromyzon</taxon>
    </lineage>
</organism>
<dbReference type="AlphaFoldDB" id="S4RHA2"/>